<dbReference type="InterPro" id="IPR056693">
    <property type="entry name" value="DUF7791"/>
</dbReference>
<sequence length="253" mass="29239">MVDLRRRLHALSTDLEEFFKRIIFIVDDLYRQRTAHIFQVTIEASMTQPLMLYWFMDQDPEYSLKLPIQPFSMQATNIRLKQTQKRLNACCKGLLEVQFYASTDAAAESSLSSSVLFNWKVDFLHRTARDFLQTDAMQTQLKQWAGPNFNVDFIISNAITAQVKTAPQEEEYFRPGGSVHKPQLAFREQLGNCAEEYGHGTLPYSLSVELKRAFAQQYINVGISTVEPESPELEDDSAEAKSVFQGFKLWRFW</sequence>
<proteinExistence type="predicted"/>
<reference evidence="2" key="2">
    <citation type="submission" date="2023-06" db="EMBL/GenBank/DDBJ databases">
        <authorList>
            <consortium name="Lawrence Berkeley National Laboratory"/>
            <person name="Haridas S."/>
            <person name="Hensen N."/>
            <person name="Bonometti L."/>
            <person name="Westerberg I."/>
            <person name="Brannstrom I.O."/>
            <person name="Guillou S."/>
            <person name="Cros-Aarteil S."/>
            <person name="Calhoun S."/>
            <person name="Kuo A."/>
            <person name="Mondo S."/>
            <person name="Pangilinan J."/>
            <person name="Riley R."/>
            <person name="Labutti K."/>
            <person name="Andreopoulos B."/>
            <person name="Lipzen A."/>
            <person name="Chen C."/>
            <person name="Yanf M."/>
            <person name="Daum C."/>
            <person name="Ng V."/>
            <person name="Clum A."/>
            <person name="Steindorff A."/>
            <person name="Ohm R."/>
            <person name="Martin F."/>
            <person name="Silar P."/>
            <person name="Natvig D."/>
            <person name="Lalanne C."/>
            <person name="Gautier V."/>
            <person name="Ament-Velasquez S.L."/>
            <person name="Kruys A."/>
            <person name="Hutchinson M.I."/>
            <person name="Powell A.J."/>
            <person name="Barry K."/>
            <person name="Miller A.N."/>
            <person name="Grigoriev I.V."/>
            <person name="Debuchy R."/>
            <person name="Gladieux P."/>
            <person name="Thoren M.H."/>
            <person name="Johannesson H."/>
        </authorList>
    </citation>
    <scope>NUCLEOTIDE SEQUENCE</scope>
    <source>
        <strain evidence="2">CBS 118394</strain>
    </source>
</reference>
<keyword evidence="3" id="KW-1185">Reference proteome</keyword>
<gene>
    <name evidence="2" type="ORF">B0H66DRAFT_17686</name>
</gene>
<evidence type="ECO:0000259" key="1">
    <source>
        <dbReference type="Pfam" id="PF25053"/>
    </source>
</evidence>
<accession>A0AAE0MEA5</accession>
<organism evidence="2 3">
    <name type="scientific">Apodospora peruviana</name>
    <dbReference type="NCBI Taxonomy" id="516989"/>
    <lineage>
        <taxon>Eukaryota</taxon>
        <taxon>Fungi</taxon>
        <taxon>Dikarya</taxon>
        <taxon>Ascomycota</taxon>
        <taxon>Pezizomycotina</taxon>
        <taxon>Sordariomycetes</taxon>
        <taxon>Sordariomycetidae</taxon>
        <taxon>Sordariales</taxon>
        <taxon>Lasiosphaeriaceae</taxon>
        <taxon>Apodospora</taxon>
    </lineage>
</organism>
<dbReference type="EMBL" id="JAUEDM010000001">
    <property type="protein sequence ID" value="KAK3329267.1"/>
    <property type="molecule type" value="Genomic_DNA"/>
</dbReference>
<comment type="caution">
    <text evidence="2">The sequence shown here is derived from an EMBL/GenBank/DDBJ whole genome shotgun (WGS) entry which is preliminary data.</text>
</comment>
<dbReference type="Proteomes" id="UP001283341">
    <property type="component" value="Unassembled WGS sequence"/>
</dbReference>
<evidence type="ECO:0000313" key="2">
    <source>
        <dbReference type="EMBL" id="KAK3329267.1"/>
    </source>
</evidence>
<name>A0AAE0MEA5_9PEZI</name>
<dbReference type="AlphaFoldDB" id="A0AAE0MEA5"/>
<dbReference type="Pfam" id="PF25053">
    <property type="entry name" value="DUF7791"/>
    <property type="match status" value="1"/>
</dbReference>
<evidence type="ECO:0000313" key="3">
    <source>
        <dbReference type="Proteomes" id="UP001283341"/>
    </source>
</evidence>
<feature type="domain" description="DUF7791" evidence="1">
    <location>
        <begin position="26"/>
        <end position="170"/>
    </location>
</feature>
<protein>
    <recommendedName>
        <fullName evidence="1">DUF7791 domain-containing protein</fullName>
    </recommendedName>
</protein>
<reference evidence="2" key="1">
    <citation type="journal article" date="2023" name="Mol. Phylogenet. Evol.">
        <title>Genome-scale phylogeny and comparative genomics of the fungal order Sordariales.</title>
        <authorList>
            <person name="Hensen N."/>
            <person name="Bonometti L."/>
            <person name="Westerberg I."/>
            <person name="Brannstrom I.O."/>
            <person name="Guillou S."/>
            <person name="Cros-Aarteil S."/>
            <person name="Calhoun S."/>
            <person name="Haridas S."/>
            <person name="Kuo A."/>
            <person name="Mondo S."/>
            <person name="Pangilinan J."/>
            <person name="Riley R."/>
            <person name="LaButti K."/>
            <person name="Andreopoulos B."/>
            <person name="Lipzen A."/>
            <person name="Chen C."/>
            <person name="Yan M."/>
            <person name="Daum C."/>
            <person name="Ng V."/>
            <person name="Clum A."/>
            <person name="Steindorff A."/>
            <person name="Ohm R.A."/>
            <person name="Martin F."/>
            <person name="Silar P."/>
            <person name="Natvig D.O."/>
            <person name="Lalanne C."/>
            <person name="Gautier V."/>
            <person name="Ament-Velasquez S.L."/>
            <person name="Kruys A."/>
            <person name="Hutchinson M.I."/>
            <person name="Powell A.J."/>
            <person name="Barry K."/>
            <person name="Miller A.N."/>
            <person name="Grigoriev I.V."/>
            <person name="Debuchy R."/>
            <person name="Gladieux P."/>
            <person name="Hiltunen Thoren M."/>
            <person name="Johannesson H."/>
        </authorList>
    </citation>
    <scope>NUCLEOTIDE SEQUENCE</scope>
    <source>
        <strain evidence="2">CBS 118394</strain>
    </source>
</reference>